<evidence type="ECO:0000256" key="1">
    <source>
        <dbReference type="ARBA" id="ARBA00022490"/>
    </source>
</evidence>
<evidence type="ECO:0000313" key="12">
    <source>
        <dbReference type="Proteomes" id="UP001500604"/>
    </source>
</evidence>
<dbReference type="InterPro" id="IPR036388">
    <property type="entry name" value="WH-like_DNA-bd_sf"/>
</dbReference>
<dbReference type="Gene3D" id="1.20.58.590">
    <property type="entry name" value="Chromosome partition protein MukF, middle domain"/>
    <property type="match status" value="1"/>
</dbReference>
<dbReference type="Proteomes" id="UP001500604">
    <property type="component" value="Unassembled WGS sequence"/>
</dbReference>
<dbReference type="InterPro" id="IPR036141">
    <property type="entry name" value="MukF_M_sp"/>
</dbReference>
<dbReference type="Pfam" id="PF17193">
    <property type="entry name" value="MukF_C"/>
    <property type="match status" value="1"/>
</dbReference>
<dbReference type="Gene3D" id="1.10.10.10">
    <property type="entry name" value="Winged helix-like DNA-binding domain superfamily/Winged helix DNA-binding domain"/>
    <property type="match status" value="1"/>
</dbReference>
<evidence type="ECO:0000256" key="2">
    <source>
        <dbReference type="ARBA" id="ARBA00022618"/>
    </source>
</evidence>
<evidence type="ECO:0000259" key="10">
    <source>
        <dbReference type="Pfam" id="PF17193"/>
    </source>
</evidence>
<name>A0ABP8V468_9GAMM</name>
<comment type="caution">
    <text evidence="11">The sequence shown here is derived from an EMBL/GenBank/DDBJ whole genome shotgun (WGS) entry which is preliminary data.</text>
</comment>
<protein>
    <recommendedName>
        <fullName evidence="13">Chromosome partition protein MukF</fullName>
    </recommendedName>
</protein>
<evidence type="ECO:0000256" key="4">
    <source>
        <dbReference type="ARBA" id="ARBA00022837"/>
    </source>
</evidence>
<keyword evidence="2" id="KW-0132">Cell division</keyword>
<evidence type="ECO:0000259" key="8">
    <source>
        <dbReference type="Pfam" id="PF03882"/>
    </source>
</evidence>
<accession>A0ABP8V468</accession>
<keyword evidence="4" id="KW-0106">Calcium</keyword>
<dbReference type="InterPro" id="IPR036390">
    <property type="entry name" value="WH_DNA-bd_sf"/>
</dbReference>
<evidence type="ECO:0000256" key="3">
    <source>
        <dbReference type="ARBA" id="ARBA00022829"/>
    </source>
</evidence>
<dbReference type="InterPro" id="IPR033439">
    <property type="entry name" value="MukF_WHTH"/>
</dbReference>
<keyword evidence="12" id="KW-1185">Reference proteome</keyword>
<evidence type="ECO:0000259" key="9">
    <source>
        <dbReference type="Pfam" id="PF17192"/>
    </source>
</evidence>
<feature type="domain" description="Chromosome partition protein MukF winged-helix" evidence="8">
    <location>
        <begin position="4"/>
        <end position="111"/>
    </location>
</feature>
<dbReference type="InterPro" id="IPR033441">
    <property type="entry name" value="MukF_C"/>
</dbReference>
<dbReference type="RefSeq" id="WP_345196953.1">
    <property type="nucleotide sequence ID" value="NZ_BAABFL010000416.1"/>
</dbReference>
<feature type="domain" description="Chromosome partition protein MukF C-terminal" evidence="10">
    <location>
        <begin position="282"/>
        <end position="425"/>
    </location>
</feature>
<organism evidence="11 12">
    <name type="scientific">Kistimonas scapharcae</name>
    <dbReference type="NCBI Taxonomy" id="1036133"/>
    <lineage>
        <taxon>Bacteria</taxon>
        <taxon>Pseudomonadati</taxon>
        <taxon>Pseudomonadota</taxon>
        <taxon>Gammaproteobacteria</taxon>
        <taxon>Oceanospirillales</taxon>
        <taxon>Endozoicomonadaceae</taxon>
        <taxon>Kistimonas</taxon>
    </lineage>
</organism>
<evidence type="ECO:0000256" key="5">
    <source>
        <dbReference type="ARBA" id="ARBA00023067"/>
    </source>
</evidence>
<evidence type="ECO:0000256" key="7">
    <source>
        <dbReference type="SAM" id="Coils"/>
    </source>
</evidence>
<proteinExistence type="predicted"/>
<dbReference type="Pfam" id="PF03882">
    <property type="entry name" value="WHD_KicB"/>
    <property type="match status" value="1"/>
</dbReference>
<keyword evidence="3" id="KW-0159">Chromosome partition</keyword>
<dbReference type="SUPFAM" id="SSF46785">
    <property type="entry name" value="Winged helix' DNA-binding domain"/>
    <property type="match status" value="1"/>
</dbReference>
<dbReference type="SUPFAM" id="SSF140570">
    <property type="entry name" value="MukF C-terminal domain-like"/>
    <property type="match status" value="1"/>
</dbReference>
<keyword evidence="5" id="KW-0226">DNA condensation</keyword>
<feature type="domain" description="Chromosome partition protein MukF middle" evidence="9">
    <location>
        <begin position="123"/>
        <end position="275"/>
    </location>
</feature>
<keyword evidence="1" id="KW-0963">Cytoplasm</keyword>
<keyword evidence="6" id="KW-0131">Cell cycle</keyword>
<reference evidence="12" key="1">
    <citation type="journal article" date="2019" name="Int. J. Syst. Evol. Microbiol.">
        <title>The Global Catalogue of Microorganisms (GCM) 10K type strain sequencing project: providing services to taxonomists for standard genome sequencing and annotation.</title>
        <authorList>
            <consortium name="The Broad Institute Genomics Platform"/>
            <consortium name="The Broad Institute Genome Sequencing Center for Infectious Disease"/>
            <person name="Wu L."/>
            <person name="Ma J."/>
        </authorList>
    </citation>
    <scope>NUCLEOTIDE SEQUENCE [LARGE SCALE GENOMIC DNA]</scope>
    <source>
        <strain evidence="12">JCM 17805</strain>
    </source>
</reference>
<evidence type="ECO:0008006" key="13">
    <source>
        <dbReference type="Google" id="ProtNLM"/>
    </source>
</evidence>
<feature type="coiled-coil region" evidence="7">
    <location>
        <begin position="193"/>
        <end position="227"/>
    </location>
</feature>
<sequence>MAETKDIPHLVSEIITAGLQLQLQPADLAFLAALHFWKDQESQPEFGEDELHVVYEVIDRTQLDSSEETRRQRCNHVIRRFLDQHLLLCLEGSGQRAHAYLLTPMAEQIVESVCSGFDASRTALSTLFMTVNSHLREIRDAAETGGNEPFWRLQVEAPLEITVRQLVTTIDHRQRQLDREAVDTRKTVVAMLKQDWQDAISRCETLLEDTQERLQDLQQLLLANCQEARRLLESIAATADSAGRNRALDAITRLEQHLDRIEHWSGERLEHWEGFHLRAHQYLRQFINMDERKALSERLLDALKRYRELPWSLNTIAAEPLPRLREIEPPPEQRVTARIILDEESVIDSDDQDSLRREISLWLDAVTASRGTLPTYEEAMSELAGRYPLHRLFSVAGWLFEAMTERGSARHHKQVPETRWHPIVEDLEVESLSLTLRQPAHTTATEEATVVGE</sequence>
<evidence type="ECO:0000256" key="6">
    <source>
        <dbReference type="ARBA" id="ARBA00023306"/>
    </source>
</evidence>
<evidence type="ECO:0000313" key="11">
    <source>
        <dbReference type="EMBL" id="GAA4650726.1"/>
    </source>
</evidence>
<dbReference type="EMBL" id="BAABFL010000416">
    <property type="protein sequence ID" value="GAA4650726.1"/>
    <property type="molecule type" value="Genomic_DNA"/>
</dbReference>
<dbReference type="InterPro" id="IPR033440">
    <property type="entry name" value="MukF_M"/>
</dbReference>
<gene>
    <name evidence="11" type="ORF">GCM10023116_30090</name>
</gene>
<keyword evidence="7" id="KW-0175">Coiled coil</keyword>
<dbReference type="Pfam" id="PF17192">
    <property type="entry name" value="MukF_M"/>
    <property type="match status" value="1"/>
</dbReference>